<sequence>MRENEKKIILITLMLLLISNIFAEKNIISEFKDSKNTIDLKKYLEDGLKELNIDITKEIPKENISIINYILKFAYENNIHKMRNENDNVVYTKETGEEAVFNKNGDLVTNDWNRGSFNYGKYEQPINKFLLDIWPWLVWGNTKNDPTTFDERFYYYCMDLDPGIQKYIFLEDKSLLEKIEYSELKEEEKLVYHFFNYLFFNEKFKYKLDERNIKKYKKSAENYWKYLSQIMELSGYKQ</sequence>
<name>A0A0F6MRZ9_TREDN</name>
<comment type="caution">
    <text evidence="1">The sequence shown here is derived from an EMBL/GenBank/DDBJ whole genome shotgun (WGS) entry which is preliminary data.</text>
</comment>
<dbReference type="EMBL" id="AGDY01000002">
    <property type="protein sequence ID" value="EMB24551.1"/>
    <property type="molecule type" value="Genomic_DNA"/>
</dbReference>
<gene>
    <name evidence="1" type="ORF">HMPREF9723_00239</name>
</gene>
<dbReference type="HOGENOM" id="CLU_1229456_0_0_12"/>
<dbReference type="Proteomes" id="UP000011701">
    <property type="component" value="Chromosome"/>
</dbReference>
<reference evidence="1" key="1">
    <citation type="submission" date="2012-01" db="EMBL/GenBank/DDBJ databases">
        <title>The Genome Sequence of Treponema denticola OTK.</title>
        <authorList>
            <consortium name="The Broad Institute Genome Sequencing Platform"/>
            <person name="Earl A."/>
            <person name="Ward D."/>
            <person name="Feldgarden M."/>
            <person name="Gevers D."/>
            <person name="Blanton J.M."/>
            <person name="Fenno C.J."/>
            <person name="Baranova O.V."/>
            <person name="Mathney J."/>
            <person name="Dewhirst F.E."/>
            <person name="Izard J."/>
            <person name="Young S.K."/>
            <person name="Zeng Q."/>
            <person name="Gargeya S."/>
            <person name="Fitzgerald M."/>
            <person name="Haas B."/>
            <person name="Abouelleil A."/>
            <person name="Alvarado L."/>
            <person name="Arachchi H.M."/>
            <person name="Berlin A."/>
            <person name="Chapman S.B."/>
            <person name="Gearin G."/>
            <person name="Goldberg J."/>
            <person name="Griggs A."/>
            <person name="Gujja S."/>
            <person name="Hansen M."/>
            <person name="Heiman D."/>
            <person name="Howarth C."/>
            <person name="Larimer J."/>
            <person name="Lui A."/>
            <person name="MacDonald P.J.P."/>
            <person name="McCowen C."/>
            <person name="Montmayeur A."/>
            <person name="Murphy C."/>
            <person name="Neiman D."/>
            <person name="Pearson M."/>
            <person name="Priest M."/>
            <person name="Roberts A."/>
            <person name="Saif S."/>
            <person name="Shea T."/>
            <person name="Sisk P."/>
            <person name="Stolte C."/>
            <person name="Sykes S."/>
            <person name="Wortman J."/>
            <person name="Nusbaum C."/>
            <person name="Birren B."/>
        </authorList>
    </citation>
    <scope>NUCLEOTIDE SEQUENCE [LARGE SCALE GENOMIC DNA]</scope>
    <source>
        <strain evidence="1">OTK</strain>
    </source>
</reference>
<protein>
    <submittedName>
        <fullName evidence="1">Uncharacterized protein</fullName>
    </submittedName>
</protein>
<organism evidence="1">
    <name type="scientific">Treponema denticola OTK</name>
    <dbReference type="NCBI Taxonomy" id="999434"/>
    <lineage>
        <taxon>Bacteria</taxon>
        <taxon>Pseudomonadati</taxon>
        <taxon>Spirochaetota</taxon>
        <taxon>Spirochaetia</taxon>
        <taxon>Spirochaetales</taxon>
        <taxon>Treponemataceae</taxon>
        <taxon>Treponema</taxon>
    </lineage>
</organism>
<accession>A0A0F6MRZ9</accession>
<dbReference type="RefSeq" id="WP_002690334.1">
    <property type="nucleotide sequence ID" value="NZ_CM001797.1"/>
</dbReference>
<dbReference type="AlphaFoldDB" id="A0A0F6MRZ9"/>
<proteinExistence type="predicted"/>
<dbReference type="PATRIC" id="fig|999434.4.peg.249"/>
<evidence type="ECO:0000313" key="1">
    <source>
        <dbReference type="EMBL" id="EMB24551.1"/>
    </source>
</evidence>